<evidence type="ECO:0000313" key="1">
    <source>
        <dbReference type="EMBL" id="CAG2008473.1"/>
    </source>
</evidence>
<dbReference type="AlphaFoldDB" id="A0A4V6JA73"/>
<organism evidence="1 3">
    <name type="scientific">Gibberella zeae</name>
    <name type="common">Wheat head blight fungus</name>
    <name type="synonym">Fusarium graminearum</name>
    <dbReference type="NCBI Taxonomy" id="5518"/>
    <lineage>
        <taxon>Eukaryota</taxon>
        <taxon>Fungi</taxon>
        <taxon>Dikarya</taxon>
        <taxon>Ascomycota</taxon>
        <taxon>Pezizomycotina</taxon>
        <taxon>Sordariomycetes</taxon>
        <taxon>Hypocreomycetidae</taxon>
        <taxon>Hypocreales</taxon>
        <taxon>Nectriaceae</taxon>
        <taxon>Fusarium</taxon>
    </lineage>
</organism>
<sequence>MEDTQKKTFDPRLCKIPGIWPSTVPIWPTSLFYASRKGAVTEYGDLLGAVSVGVEYRTNQ</sequence>
<accession>A0A4V6JA73</accession>
<dbReference type="EMBL" id="CAJPIJ010000190">
    <property type="protein sequence ID" value="CAG2008473.1"/>
    <property type="molecule type" value="Genomic_DNA"/>
</dbReference>
<evidence type="ECO:0000313" key="3">
    <source>
        <dbReference type="Proteomes" id="UP000746612"/>
    </source>
</evidence>
<proteinExistence type="predicted"/>
<reference evidence="2" key="1">
    <citation type="submission" date="2019-04" db="EMBL/GenBank/DDBJ databases">
        <authorList>
            <person name="Melise S."/>
            <person name="Noan J."/>
            <person name="Okalmin O."/>
        </authorList>
    </citation>
    <scope>NUCLEOTIDE SEQUENCE</scope>
    <source>
        <strain evidence="2">FN9</strain>
    </source>
</reference>
<name>A0A4V6JA73_GIBZA</name>
<gene>
    <name evidence="2" type="ORF">FUG_LOCUS145174</name>
    <name evidence="1" type="ORF">MDCFG202_LOCUS570361</name>
</gene>
<dbReference type="EMBL" id="CAAKMV010000111">
    <property type="protein sequence ID" value="VIO54987.1"/>
    <property type="molecule type" value="Genomic_DNA"/>
</dbReference>
<reference evidence="1" key="2">
    <citation type="submission" date="2021-03" db="EMBL/GenBank/DDBJ databases">
        <authorList>
            <person name="Alouane T."/>
            <person name="Langin T."/>
            <person name="Bonhomme L."/>
        </authorList>
    </citation>
    <scope>NUCLEOTIDE SEQUENCE</scope>
    <source>
        <strain evidence="1">MDC_Fg202</strain>
    </source>
</reference>
<dbReference type="Proteomes" id="UP000746612">
    <property type="component" value="Unassembled WGS sequence"/>
</dbReference>
<protein>
    <submittedName>
        <fullName evidence="1">Uncharacterized protein</fullName>
    </submittedName>
</protein>
<evidence type="ECO:0000313" key="2">
    <source>
        <dbReference type="EMBL" id="VIO54987.1"/>
    </source>
</evidence>